<comment type="similarity">
    <text evidence="7">Belongs to the ThrE exporter (TC 2.A.79) family.</text>
</comment>
<evidence type="ECO:0000259" key="9">
    <source>
        <dbReference type="Pfam" id="PF12821"/>
    </source>
</evidence>
<keyword evidence="5 8" id="KW-1133">Transmembrane helix</keyword>
<dbReference type="RefSeq" id="WP_114373547.1">
    <property type="nucleotide sequence ID" value="NZ_CP031092.1"/>
</dbReference>
<feature type="transmembrane region" description="Helical" evidence="8">
    <location>
        <begin position="49"/>
        <end position="67"/>
    </location>
</feature>
<keyword evidence="11" id="KW-1185">Reference proteome</keyword>
<dbReference type="KEGG" id="rue:DT065_11635"/>
<evidence type="ECO:0000256" key="2">
    <source>
        <dbReference type="ARBA" id="ARBA00022475"/>
    </source>
</evidence>
<feature type="domain" description="Threonine/Serine exporter ThrE" evidence="9">
    <location>
        <begin position="4"/>
        <end position="130"/>
    </location>
</feature>
<feature type="transmembrane region" description="Helical" evidence="8">
    <location>
        <begin position="115"/>
        <end position="135"/>
    </location>
</feature>
<dbReference type="Pfam" id="PF12821">
    <property type="entry name" value="ThrE_2"/>
    <property type="match status" value="1"/>
</dbReference>
<dbReference type="InterPro" id="IPR050539">
    <property type="entry name" value="ThrE_Dicarb/AminoAcid_Exp"/>
</dbReference>
<name>A0A345C079_9BACI</name>
<dbReference type="InterPro" id="IPR024528">
    <property type="entry name" value="ThrE_2"/>
</dbReference>
<dbReference type="EMBL" id="CP031092">
    <property type="protein sequence ID" value="AXF56610.1"/>
    <property type="molecule type" value="Genomic_DNA"/>
</dbReference>
<evidence type="ECO:0000256" key="4">
    <source>
        <dbReference type="ARBA" id="ARBA00022692"/>
    </source>
</evidence>
<dbReference type="GO" id="GO:0015744">
    <property type="term" value="P:succinate transport"/>
    <property type="evidence" value="ECO:0007669"/>
    <property type="project" value="TreeGrafter"/>
</dbReference>
<dbReference type="OrthoDB" id="9810047at2"/>
<organism evidence="10 11">
    <name type="scientific">Salicibibacter kimchii</name>
    <dbReference type="NCBI Taxonomy" id="2099786"/>
    <lineage>
        <taxon>Bacteria</taxon>
        <taxon>Bacillati</taxon>
        <taxon>Bacillota</taxon>
        <taxon>Bacilli</taxon>
        <taxon>Bacillales</taxon>
        <taxon>Bacillaceae</taxon>
        <taxon>Salicibibacter</taxon>
    </lineage>
</organism>
<accession>A0A345C079</accession>
<evidence type="ECO:0000313" key="10">
    <source>
        <dbReference type="EMBL" id="AXF56610.1"/>
    </source>
</evidence>
<dbReference type="PANTHER" id="PTHR34390">
    <property type="entry name" value="UPF0442 PROTEIN YJJB-RELATED"/>
    <property type="match status" value="1"/>
</dbReference>
<evidence type="ECO:0000256" key="6">
    <source>
        <dbReference type="ARBA" id="ARBA00023136"/>
    </source>
</evidence>
<keyword evidence="3" id="KW-0997">Cell inner membrane</keyword>
<evidence type="ECO:0000256" key="1">
    <source>
        <dbReference type="ARBA" id="ARBA00004651"/>
    </source>
</evidence>
<dbReference type="PANTHER" id="PTHR34390:SF1">
    <property type="entry name" value="SUCCINATE TRANSPORTER SUBUNIT YJJB-RELATED"/>
    <property type="match status" value="1"/>
</dbReference>
<gene>
    <name evidence="10" type="ORF">DT065_11635</name>
</gene>
<protein>
    <submittedName>
        <fullName evidence="10">Threonine/serine exporter</fullName>
    </submittedName>
</protein>
<evidence type="ECO:0000256" key="3">
    <source>
        <dbReference type="ARBA" id="ARBA00022519"/>
    </source>
</evidence>
<evidence type="ECO:0000256" key="7">
    <source>
        <dbReference type="ARBA" id="ARBA00034125"/>
    </source>
</evidence>
<evidence type="ECO:0000313" key="11">
    <source>
        <dbReference type="Proteomes" id="UP000252100"/>
    </source>
</evidence>
<evidence type="ECO:0000256" key="5">
    <source>
        <dbReference type="ARBA" id="ARBA00022989"/>
    </source>
</evidence>
<dbReference type="AlphaFoldDB" id="A0A345C079"/>
<dbReference type="Proteomes" id="UP000252100">
    <property type="component" value="Chromosome"/>
</dbReference>
<keyword evidence="4 8" id="KW-0812">Transmembrane</keyword>
<proteinExistence type="inferred from homology"/>
<keyword evidence="6 8" id="KW-0472">Membrane</keyword>
<dbReference type="GO" id="GO:0005886">
    <property type="term" value="C:plasma membrane"/>
    <property type="evidence" value="ECO:0007669"/>
    <property type="project" value="UniProtKB-SubCell"/>
</dbReference>
<comment type="subcellular location">
    <subcellularLocation>
        <location evidence="1">Cell membrane</location>
        <topology evidence="1">Multi-pass membrane protein</topology>
    </subcellularLocation>
</comment>
<keyword evidence="2" id="KW-1003">Cell membrane</keyword>
<reference evidence="10 11" key="1">
    <citation type="journal article" date="2018" name="J. Microbiol.">
        <title>Salicibibacter kimchii gen. nov., sp. nov., a moderately halophilic and alkalitolerant bacterium in the family Bacillaceae, isolated from kimchi.</title>
        <authorList>
            <person name="Jang J.Y."/>
            <person name="Oh Y.J."/>
            <person name="Lim S.K."/>
            <person name="Park H.K."/>
            <person name="Lee C."/>
            <person name="Kim J.Y."/>
            <person name="Lee M.A."/>
            <person name="Choi H.J."/>
        </authorList>
    </citation>
    <scope>NUCLEOTIDE SEQUENCE [LARGE SCALE GENOMIC DNA]</scope>
    <source>
        <strain evidence="10 11">NKC1-1</strain>
    </source>
</reference>
<evidence type="ECO:0000256" key="8">
    <source>
        <dbReference type="SAM" id="Phobius"/>
    </source>
</evidence>
<sequence>MWELLICFMATVAFAIIFNTPFRLLGRIGMIGVLAWTVYSFIQDINVSFIAAAALAAFSASLMSYGLSRRHRVPVTTFAIPGIIPLVPGGKAYETMLAFVDENYIEGLTQGVATMLHAGAIAGGVVFALSIFSIGRGIDQRYET</sequence>